<evidence type="ECO:0000313" key="5">
    <source>
        <dbReference type="EMBL" id="KON29771.1"/>
    </source>
</evidence>
<dbReference type="GO" id="GO:0009231">
    <property type="term" value="P:riboflavin biosynthetic process"/>
    <property type="evidence" value="ECO:0007669"/>
    <property type="project" value="TreeGrafter"/>
</dbReference>
<dbReference type="SUPFAM" id="SSF102215">
    <property type="entry name" value="Creatininase"/>
    <property type="match status" value="1"/>
</dbReference>
<keyword evidence="3" id="KW-0378">Hydrolase</keyword>
<reference evidence="5 6" key="1">
    <citation type="submission" date="2015-06" db="EMBL/GenBank/DDBJ databases">
        <title>New insights into the roles of widespread benthic archaea in carbon and nitrogen cycling.</title>
        <authorList>
            <person name="Lazar C.S."/>
            <person name="Baker B.J."/>
            <person name="Seitz K.W."/>
            <person name="Hyde A.S."/>
            <person name="Dick G.J."/>
            <person name="Hinrichs K.-U."/>
            <person name="Teske A.P."/>
        </authorList>
    </citation>
    <scope>NUCLEOTIDE SEQUENCE [LARGE SCALE GENOMIC DNA]</scope>
    <source>
        <strain evidence="5">DG-45</strain>
    </source>
</reference>
<dbReference type="Pfam" id="PF02633">
    <property type="entry name" value="Creatininase"/>
    <property type="match status" value="1"/>
</dbReference>
<comment type="cofactor">
    <cofactor evidence="1">
        <name>Zn(2+)</name>
        <dbReference type="ChEBI" id="CHEBI:29105"/>
    </cofactor>
</comment>
<dbReference type="PATRIC" id="fig|1685127.3.peg.1538"/>
<dbReference type="InterPro" id="IPR003785">
    <property type="entry name" value="Creatininase/forma_Hydrolase"/>
</dbReference>
<evidence type="ECO:0000256" key="1">
    <source>
        <dbReference type="ARBA" id="ARBA00001947"/>
    </source>
</evidence>
<gene>
    <name evidence="5" type="ORF">AC482_05695</name>
</gene>
<dbReference type="Gene3D" id="3.40.50.10310">
    <property type="entry name" value="Creatininase"/>
    <property type="match status" value="1"/>
</dbReference>
<evidence type="ECO:0008006" key="7">
    <source>
        <dbReference type="Google" id="ProtNLM"/>
    </source>
</evidence>
<accession>A0A0M0BN62</accession>
<keyword evidence="4" id="KW-0862">Zinc</keyword>
<dbReference type="EMBL" id="LFWZ01000052">
    <property type="protein sequence ID" value="KON29771.1"/>
    <property type="molecule type" value="Genomic_DNA"/>
</dbReference>
<evidence type="ECO:0000256" key="3">
    <source>
        <dbReference type="ARBA" id="ARBA00022801"/>
    </source>
</evidence>
<dbReference type="AlphaFoldDB" id="A0A0M0BN62"/>
<sequence length="254" mass="27025">MSLAEISWTDADVLFGETDVVLLPVGSTEQHGPHNPLGTDHLVAAAVGRRVGERTGVPVLPVIPVGVSDHHRQFPGSLWVPPSAFREYVKSVALAAASHGARKVVMVNGHGGNTAALLEVAGELRREHGIFAAVVSAFPGPLDGHAGMDETSVNLYLHGGLVKMERAVDTRQKEMLGPLRMEGFDRMGPAQFAWDTPDLTDTGVIGAAGKTITATRASKERGRSLMEPHVEKVSEFVEALKGADIADLLCKPHK</sequence>
<dbReference type="PANTHER" id="PTHR35005">
    <property type="entry name" value="3-DEHYDRO-SCYLLO-INOSOSE HYDROLASE"/>
    <property type="match status" value="1"/>
</dbReference>
<name>A0A0M0BN62_9ARCH</name>
<dbReference type="PANTHER" id="PTHR35005:SF1">
    <property type="entry name" value="2-AMINO-5-FORMYLAMINO-6-RIBOSYLAMINOPYRIMIDIN-4(3H)-ONE 5'-MONOPHOSPHATE DEFORMYLASE"/>
    <property type="match status" value="1"/>
</dbReference>
<evidence type="ECO:0000256" key="4">
    <source>
        <dbReference type="ARBA" id="ARBA00022833"/>
    </source>
</evidence>
<dbReference type="Proteomes" id="UP000037210">
    <property type="component" value="Unassembled WGS sequence"/>
</dbReference>
<protein>
    <recommendedName>
        <fullName evidence="7">Creatininase</fullName>
    </recommendedName>
</protein>
<evidence type="ECO:0000313" key="6">
    <source>
        <dbReference type="Proteomes" id="UP000037210"/>
    </source>
</evidence>
<organism evidence="5 6">
    <name type="scientific">miscellaneous Crenarchaeota group-15 archaeon DG-45</name>
    <dbReference type="NCBI Taxonomy" id="1685127"/>
    <lineage>
        <taxon>Archaea</taxon>
        <taxon>Candidatus Bathyarchaeota</taxon>
        <taxon>MCG-15</taxon>
    </lineage>
</organism>
<dbReference type="GO" id="GO:0046872">
    <property type="term" value="F:metal ion binding"/>
    <property type="evidence" value="ECO:0007669"/>
    <property type="project" value="UniProtKB-KW"/>
</dbReference>
<dbReference type="GO" id="GO:0016811">
    <property type="term" value="F:hydrolase activity, acting on carbon-nitrogen (but not peptide) bonds, in linear amides"/>
    <property type="evidence" value="ECO:0007669"/>
    <property type="project" value="TreeGrafter"/>
</dbReference>
<evidence type="ECO:0000256" key="2">
    <source>
        <dbReference type="ARBA" id="ARBA00022723"/>
    </source>
</evidence>
<comment type="caution">
    <text evidence="5">The sequence shown here is derived from an EMBL/GenBank/DDBJ whole genome shotgun (WGS) entry which is preliminary data.</text>
</comment>
<proteinExistence type="predicted"/>
<dbReference type="InterPro" id="IPR024087">
    <property type="entry name" value="Creatininase-like_sf"/>
</dbReference>
<keyword evidence="2" id="KW-0479">Metal-binding</keyword>